<feature type="region of interest" description="Disordered" evidence="1">
    <location>
        <begin position="1"/>
        <end position="54"/>
    </location>
</feature>
<evidence type="ECO:0000313" key="3">
    <source>
        <dbReference type="Proteomes" id="UP001314229"/>
    </source>
</evidence>
<organism evidence="2 3">
    <name type="scientific">Scomber scombrus</name>
    <name type="common">Atlantic mackerel</name>
    <name type="synonym">Scomber vernalis</name>
    <dbReference type="NCBI Taxonomy" id="13677"/>
    <lineage>
        <taxon>Eukaryota</taxon>
        <taxon>Metazoa</taxon>
        <taxon>Chordata</taxon>
        <taxon>Craniata</taxon>
        <taxon>Vertebrata</taxon>
        <taxon>Euteleostomi</taxon>
        <taxon>Actinopterygii</taxon>
        <taxon>Neopterygii</taxon>
        <taxon>Teleostei</taxon>
        <taxon>Neoteleostei</taxon>
        <taxon>Acanthomorphata</taxon>
        <taxon>Pelagiaria</taxon>
        <taxon>Scombriformes</taxon>
        <taxon>Scombridae</taxon>
        <taxon>Scomber</taxon>
    </lineage>
</organism>
<evidence type="ECO:0000256" key="1">
    <source>
        <dbReference type="SAM" id="MobiDB-lite"/>
    </source>
</evidence>
<reference evidence="2 3" key="1">
    <citation type="submission" date="2024-01" db="EMBL/GenBank/DDBJ databases">
        <authorList>
            <person name="Alioto T."/>
            <person name="Alioto T."/>
            <person name="Gomez Garrido J."/>
        </authorList>
    </citation>
    <scope>NUCLEOTIDE SEQUENCE [LARGE SCALE GENOMIC DNA]</scope>
</reference>
<dbReference type="AlphaFoldDB" id="A0AAV1QK63"/>
<accession>A0AAV1QK63</accession>
<comment type="caution">
    <text evidence="2">The sequence shown here is derived from an EMBL/GenBank/DDBJ whole genome shotgun (WGS) entry which is preliminary data.</text>
</comment>
<protein>
    <submittedName>
        <fullName evidence="2">Uncharacterized protein</fullName>
    </submittedName>
</protein>
<keyword evidence="3" id="KW-1185">Reference proteome</keyword>
<evidence type="ECO:0000313" key="2">
    <source>
        <dbReference type="EMBL" id="CAK6983755.1"/>
    </source>
</evidence>
<dbReference type="Proteomes" id="UP001314229">
    <property type="component" value="Unassembled WGS sequence"/>
</dbReference>
<sequence>MLTVPRGKILCSATSPVPCKDRTGSRQNWTGLGPKPDQKQPRSGVLTRPGLKNS</sequence>
<name>A0AAV1QK63_SCOSC</name>
<proteinExistence type="predicted"/>
<dbReference type="EMBL" id="CAWUFR010001446">
    <property type="protein sequence ID" value="CAK6983755.1"/>
    <property type="molecule type" value="Genomic_DNA"/>
</dbReference>
<gene>
    <name evidence="2" type="ORF">FSCOSCO3_A024513</name>
</gene>